<keyword evidence="5" id="KW-1133">Transmembrane helix</keyword>
<dbReference type="Gene3D" id="3.40.50.300">
    <property type="entry name" value="P-loop containing nucleotide triphosphate hydrolases"/>
    <property type="match status" value="1"/>
</dbReference>
<dbReference type="SUPFAM" id="SSF52540">
    <property type="entry name" value="P-loop containing nucleoside triphosphate hydrolases"/>
    <property type="match status" value="1"/>
</dbReference>
<gene>
    <name evidence="7" type="primary">Irgc_9</name>
    <name evidence="7" type="ORF">GTO96_0002425</name>
</gene>
<feature type="non-terminal residue" evidence="7">
    <location>
        <position position="1"/>
    </location>
</feature>
<evidence type="ECO:0000256" key="4">
    <source>
        <dbReference type="ARBA" id="ARBA00023134"/>
    </source>
</evidence>
<keyword evidence="8" id="KW-1185">Reference proteome</keyword>
<evidence type="ECO:0000256" key="3">
    <source>
        <dbReference type="ARBA" id="ARBA00022801"/>
    </source>
</evidence>
<evidence type="ECO:0000256" key="1">
    <source>
        <dbReference type="ARBA" id="ARBA00005429"/>
    </source>
</evidence>
<sequence>MGNTQSTYYGFFKENEREELGSLYIEKGFEAVVSKIKEKNEALEKETLSIAVTGECGVGKSALINAMRSLNPGEPGAAEEGTTEQTMEVTRYTHPKLETVWFYDLPGIGTVNFPAKDYVKKVNLKTYDFFIIVIGNRFLEDDALLIREIQKMKKRFYFVRSKIDFEFNNLKYQNRENDWQIEFDKIRDNCIRNLDKSGFPSQEVFLVSSRFIKDFDFPRFCDILESQLSENKRYIFQLSLPNFSADVVRKKKAILHRKILAAAVASFVAGAIPFPGVSLACDITILVTTFQELRKSFGLDDDSLGSLALKVRKPVEVLKAEVKSLFISDITDTSVMRLITGSAVAVKIAEEVVNFIPIVGSLVGPPVSFLTTYGILRNTLDEFEQSTVRVIIKAFED</sequence>
<feature type="transmembrane region" description="Helical" evidence="5">
    <location>
        <begin position="259"/>
        <end position="280"/>
    </location>
</feature>
<dbReference type="PROSITE" id="PS51716">
    <property type="entry name" value="G_IRG"/>
    <property type="match status" value="1"/>
</dbReference>
<comment type="caution">
    <text evidence="7">The sequence shown here is derived from an EMBL/GenBank/DDBJ whole genome shotgun (WGS) entry which is preliminary data.</text>
</comment>
<dbReference type="GO" id="GO:0016020">
    <property type="term" value="C:membrane"/>
    <property type="evidence" value="ECO:0007669"/>
    <property type="project" value="InterPro"/>
</dbReference>
<keyword evidence="2" id="KW-0547">Nucleotide-binding</keyword>
<evidence type="ECO:0000313" key="7">
    <source>
        <dbReference type="EMBL" id="KAG2463765.1"/>
    </source>
</evidence>
<comment type="similarity">
    <text evidence="1">Belongs to the TRAFAC class dynamin-like GTPase superfamily. IRG family.</text>
</comment>
<dbReference type="InterPro" id="IPR051515">
    <property type="entry name" value="IRG"/>
</dbReference>
<dbReference type="InterPro" id="IPR007743">
    <property type="entry name" value="Immunity-related_GTPase-like"/>
</dbReference>
<evidence type="ECO:0000259" key="6">
    <source>
        <dbReference type="PROSITE" id="PS51716"/>
    </source>
</evidence>
<dbReference type="PANTHER" id="PTHR32341:SF17">
    <property type="entry name" value="IRG-TYPE G DOMAIN-CONTAINING PROTEIN"/>
    <property type="match status" value="1"/>
</dbReference>
<evidence type="ECO:0000256" key="5">
    <source>
        <dbReference type="SAM" id="Phobius"/>
    </source>
</evidence>
<evidence type="ECO:0000313" key="8">
    <source>
        <dbReference type="Proteomes" id="UP000886611"/>
    </source>
</evidence>
<feature type="non-terminal residue" evidence="7">
    <location>
        <position position="397"/>
    </location>
</feature>
<dbReference type="InterPro" id="IPR027417">
    <property type="entry name" value="P-loop_NTPase"/>
</dbReference>
<keyword evidence="4" id="KW-0342">GTP-binding</keyword>
<dbReference type="AlphaFoldDB" id="A0A8X7XAA6"/>
<accession>A0A8X7XAA6</accession>
<keyword evidence="5" id="KW-0812">Transmembrane</keyword>
<evidence type="ECO:0000256" key="2">
    <source>
        <dbReference type="ARBA" id="ARBA00022741"/>
    </source>
</evidence>
<protein>
    <submittedName>
        <fullName evidence="7">IIGP5 GTPase</fullName>
    </submittedName>
</protein>
<dbReference type="Pfam" id="PF05049">
    <property type="entry name" value="IIGP"/>
    <property type="match status" value="1"/>
</dbReference>
<dbReference type="PANTHER" id="PTHR32341">
    <property type="entry name" value="INTERFERON-INDUCIBLE GTPASE"/>
    <property type="match status" value="1"/>
</dbReference>
<organism evidence="7 8">
    <name type="scientific">Polypterus senegalus</name>
    <name type="common">Senegal bichir</name>
    <dbReference type="NCBI Taxonomy" id="55291"/>
    <lineage>
        <taxon>Eukaryota</taxon>
        <taxon>Metazoa</taxon>
        <taxon>Chordata</taxon>
        <taxon>Craniata</taxon>
        <taxon>Vertebrata</taxon>
        <taxon>Euteleostomi</taxon>
        <taxon>Actinopterygii</taxon>
        <taxon>Polypteriformes</taxon>
        <taxon>Polypteridae</taxon>
        <taxon>Polypterus</taxon>
    </lineage>
</organism>
<dbReference type="GO" id="GO:0005525">
    <property type="term" value="F:GTP binding"/>
    <property type="evidence" value="ECO:0007669"/>
    <property type="project" value="UniProtKB-KW"/>
</dbReference>
<name>A0A8X7XAA6_POLSE</name>
<dbReference type="Proteomes" id="UP000886611">
    <property type="component" value="Unassembled WGS sequence"/>
</dbReference>
<dbReference type="FunFam" id="3.40.50.300:FF:000541">
    <property type="entry name" value="Immunity related GTPase M"/>
    <property type="match status" value="1"/>
</dbReference>
<dbReference type="EMBL" id="JAATIS010003638">
    <property type="protein sequence ID" value="KAG2463765.1"/>
    <property type="molecule type" value="Genomic_DNA"/>
</dbReference>
<keyword evidence="3" id="KW-0378">Hydrolase</keyword>
<feature type="domain" description="IRG-type G" evidence="6">
    <location>
        <begin position="46"/>
        <end position="227"/>
    </location>
</feature>
<dbReference type="GO" id="GO:0003924">
    <property type="term" value="F:GTPase activity"/>
    <property type="evidence" value="ECO:0007669"/>
    <property type="project" value="TreeGrafter"/>
</dbReference>
<dbReference type="OrthoDB" id="422720at2759"/>
<keyword evidence="5" id="KW-0472">Membrane</keyword>
<reference evidence="7 8" key="1">
    <citation type="journal article" date="2021" name="Cell">
        <title>Tracing the genetic footprints of vertebrate landing in non-teleost ray-finned fishes.</title>
        <authorList>
            <person name="Bi X."/>
            <person name="Wang K."/>
            <person name="Yang L."/>
            <person name="Pan H."/>
            <person name="Jiang H."/>
            <person name="Wei Q."/>
            <person name="Fang M."/>
            <person name="Yu H."/>
            <person name="Zhu C."/>
            <person name="Cai Y."/>
            <person name="He Y."/>
            <person name="Gan X."/>
            <person name="Zeng H."/>
            <person name="Yu D."/>
            <person name="Zhu Y."/>
            <person name="Jiang H."/>
            <person name="Qiu Q."/>
            <person name="Yang H."/>
            <person name="Zhang Y.E."/>
            <person name="Wang W."/>
            <person name="Zhu M."/>
            <person name="He S."/>
            <person name="Zhang G."/>
        </authorList>
    </citation>
    <scope>NUCLEOTIDE SEQUENCE [LARGE SCALE GENOMIC DNA]</scope>
    <source>
        <strain evidence="7">Bchr_013</strain>
    </source>
</reference>
<proteinExistence type="inferred from homology"/>
<dbReference type="InterPro" id="IPR030385">
    <property type="entry name" value="G_IRG_dom"/>
</dbReference>